<dbReference type="SUPFAM" id="SSF52440">
    <property type="entry name" value="PreATP-grasp domain"/>
    <property type="match status" value="1"/>
</dbReference>
<evidence type="ECO:0000256" key="2">
    <source>
        <dbReference type="ARBA" id="ARBA00003761"/>
    </source>
</evidence>
<dbReference type="SUPFAM" id="SSF51230">
    <property type="entry name" value="Single hybrid motif"/>
    <property type="match status" value="1"/>
</dbReference>
<keyword evidence="7 13" id="KW-0547">Nucleotide-binding</keyword>
<dbReference type="AlphaFoldDB" id="N6VT06"/>
<dbReference type="eggNOG" id="COG4770">
    <property type="taxonomic scope" value="Bacteria"/>
</dbReference>
<evidence type="ECO:0000256" key="4">
    <source>
        <dbReference type="ARBA" id="ARBA00011750"/>
    </source>
</evidence>
<dbReference type="PROSITE" id="PS50968">
    <property type="entry name" value="BIOTINYL_LIPOYL"/>
    <property type="match status" value="1"/>
</dbReference>
<comment type="subunit">
    <text evidence="4">Acetyl-CoA carboxylase is a heterohexamer of biotin carboxyl carrier protein, biotin carboxylase and the two subunits of carboxyl transferase in a 2:2 complex.</text>
</comment>
<dbReference type="FunFam" id="3.30.470.20:FF:000028">
    <property type="entry name" value="Methylcrotonoyl-CoA carboxylase subunit alpha, mitochondrial"/>
    <property type="match status" value="1"/>
</dbReference>
<comment type="pathway">
    <text evidence="3">Lipid metabolism; malonyl-CoA biosynthesis; malonyl-CoA from acetyl-CoA: step 1/1.</text>
</comment>
<feature type="domain" description="ATP-grasp" evidence="15">
    <location>
        <begin position="120"/>
        <end position="317"/>
    </location>
</feature>
<dbReference type="InterPro" id="IPR005481">
    <property type="entry name" value="BC-like_N"/>
</dbReference>
<dbReference type="InterPro" id="IPR011053">
    <property type="entry name" value="Single_hybrid_motif"/>
</dbReference>
<dbReference type="SUPFAM" id="SSF56059">
    <property type="entry name" value="Glutathione synthetase ATP-binding domain-like"/>
    <property type="match status" value="1"/>
</dbReference>
<evidence type="ECO:0000256" key="10">
    <source>
        <dbReference type="ARBA" id="ARBA00023267"/>
    </source>
</evidence>
<dbReference type="SMART" id="SM00878">
    <property type="entry name" value="Biotin_carb_C"/>
    <property type="match status" value="1"/>
</dbReference>
<comment type="cofactor">
    <cofactor evidence="1">
        <name>biotin</name>
        <dbReference type="ChEBI" id="CHEBI:57586"/>
    </cofactor>
</comment>
<evidence type="ECO:0000259" key="16">
    <source>
        <dbReference type="PROSITE" id="PS50979"/>
    </source>
</evidence>
<evidence type="ECO:0000256" key="8">
    <source>
        <dbReference type="ARBA" id="ARBA00022840"/>
    </source>
</evidence>
<sequence length="657" mass="71772">MLNKILIANRGEIAVRIMRTAHALGYRTVAVYSDADKDALHVHTAEEAVCIGPATVNASYLNIEAILEAAKRTGADAIHPGYGFLSENAAFASTCVDAGLVFIGPPAEAIELMGSKRRSKIAMQEAGVPVVPGFEQANASDEALQDAAEKMGFPAMIKASAGGGGRGMRLVREAAQLPDQIQRARSEAKNAFGDDELILEKAVIEPRHIEVQVFADRHGNVIHLGERDCSIQRRHQKVVEEAPSPFMTPALREAMGDAAVKAAKACDYVGAGTVEFLVDKDRNFYFLEMNTRLQVEHPVTELVTGQDLVQWQIRVAEGETLPLTQDDIRLTGHAVEVRLYAEDPATDFMPQTGTLFDYSPAELPGLRYDSGVRTGDAISPFYDPMLAKVIAYGETRTEAIRRLKRALEDTRVFGVTTNRGFLSRIMAHPCFIAGEATTAFLDNDFADDPSMQTGRASLKELGLAALLLSYDDVSTSRWSNSLPTPLPLRLAVDDQYHDVRLLWDRQRLTIADGDSSATLEVTSLGEHELDYIDNGVRQRCQYQRCGDRLYLQQLSRAFCVRDVTHAPVSMLDGGASDRVLASMDGAIIDVRAEPGQNVQRGDTLVVLEAMKMEHPLVAERDGIVETVHVTTGTQVKRRQLLVALSGEETPSNEGASA</sequence>
<comment type="function">
    <text evidence="2">This protein is a component of the acetyl coenzyme A carboxylase complex; first, biotin carboxylase catalyzes the carboxylation of the carrier protein and then the transcarboxylase transfers the carboxyl group to form malonyl-CoA.</text>
</comment>
<keyword evidence="10" id="KW-0092">Biotin</keyword>
<dbReference type="Pfam" id="PF02785">
    <property type="entry name" value="Biotin_carb_C"/>
    <property type="match status" value="1"/>
</dbReference>
<reference evidence="17 18" key="1">
    <citation type="journal article" date="2013" name="Genome Announc.">
        <title>Genome Sequence of the Polycyclic Aromatic Hydrocarbon-Degrading Bacterium Strain Marinobacter nanhaiticus D15-8WT.</title>
        <authorList>
            <person name="Cui Z."/>
            <person name="Gao W."/>
            <person name="Li Q."/>
            <person name="Xu G."/>
            <person name="Zheng L."/>
        </authorList>
    </citation>
    <scope>NUCLEOTIDE SEQUENCE [LARGE SCALE GENOMIC DNA]</scope>
    <source>
        <strain evidence="17 18">D15-8W</strain>
    </source>
</reference>
<evidence type="ECO:0000256" key="3">
    <source>
        <dbReference type="ARBA" id="ARBA00004956"/>
    </source>
</evidence>
<dbReference type="Gene3D" id="3.30.470.20">
    <property type="entry name" value="ATP-grasp fold, B domain"/>
    <property type="match status" value="1"/>
</dbReference>
<keyword evidence="8 13" id="KW-0067">ATP-binding</keyword>
<dbReference type="Proteomes" id="UP000013165">
    <property type="component" value="Unassembled WGS sequence"/>
</dbReference>
<dbReference type="FunFam" id="3.40.50.20:FF:000010">
    <property type="entry name" value="Propionyl-CoA carboxylase subunit alpha"/>
    <property type="match status" value="1"/>
</dbReference>
<evidence type="ECO:0000259" key="15">
    <source>
        <dbReference type="PROSITE" id="PS50975"/>
    </source>
</evidence>
<dbReference type="GO" id="GO:0004075">
    <property type="term" value="F:biotin carboxylase activity"/>
    <property type="evidence" value="ECO:0007669"/>
    <property type="project" value="UniProtKB-EC"/>
</dbReference>
<dbReference type="RefSeq" id="WP_004581495.1">
    <property type="nucleotide sequence ID" value="NZ_AP028878.1"/>
</dbReference>
<keyword evidence="18" id="KW-1185">Reference proteome</keyword>
<dbReference type="EMBL" id="APLQ01000014">
    <property type="protein sequence ID" value="ENO13270.1"/>
    <property type="molecule type" value="Genomic_DNA"/>
</dbReference>
<dbReference type="InterPro" id="IPR011761">
    <property type="entry name" value="ATP-grasp"/>
</dbReference>
<dbReference type="STRING" id="626887.J057_17780"/>
<protein>
    <recommendedName>
        <fullName evidence="5">Biotin carboxylase</fullName>
    </recommendedName>
    <alternativeName>
        <fullName evidence="11">Acetyl-coenzyme A carboxylase biotin carboxylase subunit A</fullName>
    </alternativeName>
</protein>
<evidence type="ECO:0000256" key="12">
    <source>
        <dbReference type="ARBA" id="ARBA00048600"/>
    </source>
</evidence>
<evidence type="ECO:0000256" key="7">
    <source>
        <dbReference type="ARBA" id="ARBA00022741"/>
    </source>
</evidence>
<evidence type="ECO:0000256" key="1">
    <source>
        <dbReference type="ARBA" id="ARBA00001953"/>
    </source>
</evidence>
<dbReference type="InterPro" id="IPR001882">
    <property type="entry name" value="Biotin_BS"/>
</dbReference>
<dbReference type="PANTHER" id="PTHR18866">
    <property type="entry name" value="CARBOXYLASE:PYRUVATE/ACETYL-COA/PROPIONYL-COA CARBOXYLASE"/>
    <property type="match status" value="1"/>
</dbReference>
<organism evidence="17 18">
    <name type="scientific">Marinobacter nanhaiticus D15-8W</name>
    <dbReference type="NCBI Taxonomy" id="626887"/>
    <lineage>
        <taxon>Bacteria</taxon>
        <taxon>Pseudomonadati</taxon>
        <taxon>Pseudomonadota</taxon>
        <taxon>Gammaproteobacteria</taxon>
        <taxon>Pseudomonadales</taxon>
        <taxon>Marinobacteraceae</taxon>
        <taxon>Marinobacter</taxon>
    </lineage>
</organism>
<dbReference type="PROSITE" id="PS00188">
    <property type="entry name" value="BIOTIN"/>
    <property type="match status" value="1"/>
</dbReference>
<evidence type="ECO:0000259" key="14">
    <source>
        <dbReference type="PROSITE" id="PS50968"/>
    </source>
</evidence>
<dbReference type="CDD" id="cd06850">
    <property type="entry name" value="biotinyl_domain"/>
    <property type="match status" value="1"/>
</dbReference>
<dbReference type="PROSITE" id="PS00867">
    <property type="entry name" value="CPSASE_2"/>
    <property type="match status" value="1"/>
</dbReference>
<evidence type="ECO:0000313" key="18">
    <source>
        <dbReference type="Proteomes" id="UP000013165"/>
    </source>
</evidence>
<evidence type="ECO:0000256" key="11">
    <source>
        <dbReference type="ARBA" id="ARBA00033786"/>
    </source>
</evidence>
<dbReference type="GO" id="GO:0046872">
    <property type="term" value="F:metal ion binding"/>
    <property type="evidence" value="ECO:0007669"/>
    <property type="project" value="InterPro"/>
</dbReference>
<evidence type="ECO:0000256" key="6">
    <source>
        <dbReference type="ARBA" id="ARBA00022598"/>
    </source>
</evidence>
<dbReference type="Pfam" id="PF00289">
    <property type="entry name" value="Biotin_carb_N"/>
    <property type="match status" value="1"/>
</dbReference>
<dbReference type="OrthoDB" id="9763189at2"/>
<keyword evidence="9" id="KW-0809">Transit peptide</keyword>
<dbReference type="PATRIC" id="fig|626887.3.peg.3553"/>
<dbReference type="SUPFAM" id="SSF51246">
    <property type="entry name" value="Rudiment single hybrid motif"/>
    <property type="match status" value="1"/>
</dbReference>
<dbReference type="PROSITE" id="PS50979">
    <property type="entry name" value="BC"/>
    <property type="match status" value="1"/>
</dbReference>
<dbReference type="FunFam" id="3.30.1490.20:FF:000003">
    <property type="entry name" value="acetyl-CoA carboxylase isoform X1"/>
    <property type="match status" value="1"/>
</dbReference>
<dbReference type="InterPro" id="IPR016185">
    <property type="entry name" value="PreATP-grasp_dom_sf"/>
</dbReference>
<evidence type="ECO:0000256" key="13">
    <source>
        <dbReference type="PROSITE-ProRule" id="PRU00409"/>
    </source>
</evidence>
<proteinExistence type="predicted"/>
<dbReference type="InterPro" id="IPR005479">
    <property type="entry name" value="CPAse_ATP-bd"/>
</dbReference>
<dbReference type="FunFam" id="2.40.50.100:FF:000003">
    <property type="entry name" value="Acetyl-CoA carboxylase biotin carboxyl carrier protein"/>
    <property type="match status" value="1"/>
</dbReference>
<dbReference type="InterPro" id="IPR011054">
    <property type="entry name" value="Rudment_hybrid_motif"/>
</dbReference>
<dbReference type="NCBIfam" id="NF006367">
    <property type="entry name" value="PRK08591.1"/>
    <property type="match status" value="1"/>
</dbReference>
<evidence type="ECO:0000313" key="17">
    <source>
        <dbReference type="EMBL" id="ENO13270.1"/>
    </source>
</evidence>
<feature type="domain" description="Biotin carboxylation" evidence="16">
    <location>
        <begin position="1"/>
        <end position="446"/>
    </location>
</feature>
<dbReference type="InterPro" id="IPR050856">
    <property type="entry name" value="Biotin_carboxylase_complex"/>
</dbReference>
<gene>
    <name evidence="17" type="ORF">J057_17780</name>
</gene>
<evidence type="ECO:0000256" key="9">
    <source>
        <dbReference type="ARBA" id="ARBA00022946"/>
    </source>
</evidence>
<feature type="domain" description="Lipoyl-binding" evidence="14">
    <location>
        <begin position="565"/>
        <end position="645"/>
    </location>
</feature>
<dbReference type="PROSITE" id="PS50975">
    <property type="entry name" value="ATP_GRASP"/>
    <property type="match status" value="1"/>
</dbReference>
<dbReference type="Pfam" id="PF00364">
    <property type="entry name" value="Biotin_lipoyl"/>
    <property type="match status" value="1"/>
</dbReference>
<dbReference type="Gene3D" id="2.40.50.100">
    <property type="match status" value="1"/>
</dbReference>
<dbReference type="GO" id="GO:0005524">
    <property type="term" value="F:ATP binding"/>
    <property type="evidence" value="ECO:0007669"/>
    <property type="project" value="UniProtKB-UniRule"/>
</dbReference>
<keyword evidence="6" id="KW-0436">Ligase</keyword>
<comment type="catalytic activity">
    <reaction evidence="12">
        <text>N(6)-biotinyl-L-lysyl-[protein] + hydrogencarbonate + ATP = N(6)-carboxybiotinyl-L-lysyl-[protein] + ADP + phosphate + H(+)</text>
        <dbReference type="Rhea" id="RHEA:13501"/>
        <dbReference type="Rhea" id="RHEA-COMP:10505"/>
        <dbReference type="Rhea" id="RHEA-COMP:10506"/>
        <dbReference type="ChEBI" id="CHEBI:15378"/>
        <dbReference type="ChEBI" id="CHEBI:17544"/>
        <dbReference type="ChEBI" id="CHEBI:30616"/>
        <dbReference type="ChEBI" id="CHEBI:43474"/>
        <dbReference type="ChEBI" id="CHEBI:83144"/>
        <dbReference type="ChEBI" id="CHEBI:83145"/>
        <dbReference type="ChEBI" id="CHEBI:456216"/>
        <dbReference type="EC" id="6.3.4.14"/>
    </reaction>
</comment>
<dbReference type="Pfam" id="PF02786">
    <property type="entry name" value="CPSase_L_D2"/>
    <property type="match status" value="1"/>
</dbReference>
<dbReference type="InterPro" id="IPR011764">
    <property type="entry name" value="Biotin_carboxylation_dom"/>
</dbReference>
<dbReference type="HOGENOM" id="CLU_000395_3_1_6"/>
<evidence type="ECO:0000256" key="5">
    <source>
        <dbReference type="ARBA" id="ARBA00017242"/>
    </source>
</evidence>
<dbReference type="InterPro" id="IPR005482">
    <property type="entry name" value="Biotin_COase_C"/>
</dbReference>
<comment type="caution">
    <text evidence="17">The sequence shown here is derived from an EMBL/GenBank/DDBJ whole genome shotgun (WGS) entry which is preliminary data.</text>
</comment>
<accession>N6VT06</accession>
<dbReference type="PANTHER" id="PTHR18866:SF33">
    <property type="entry name" value="METHYLCROTONOYL-COA CARBOXYLASE SUBUNIT ALPHA, MITOCHONDRIAL-RELATED"/>
    <property type="match status" value="1"/>
</dbReference>
<name>N6VT06_9GAMM</name>
<dbReference type="InterPro" id="IPR000089">
    <property type="entry name" value="Biotin_lipoyl"/>
</dbReference>